<dbReference type="Proteomes" id="UP000077671">
    <property type="component" value="Unassembled WGS sequence"/>
</dbReference>
<feature type="compositionally biased region" description="Low complexity" evidence="1">
    <location>
        <begin position="25"/>
        <end position="44"/>
    </location>
</feature>
<evidence type="ECO:0000313" key="2">
    <source>
        <dbReference type="EMBL" id="KAE8254309.1"/>
    </source>
</evidence>
<gene>
    <name evidence="2" type="ORF">A4X03_0g5738</name>
</gene>
<feature type="region of interest" description="Disordered" evidence="1">
    <location>
        <begin position="1"/>
        <end position="44"/>
    </location>
</feature>
<organism evidence="2 3">
    <name type="scientific">Tilletia caries</name>
    <name type="common">wheat bunt fungus</name>
    <dbReference type="NCBI Taxonomy" id="13290"/>
    <lineage>
        <taxon>Eukaryota</taxon>
        <taxon>Fungi</taxon>
        <taxon>Dikarya</taxon>
        <taxon>Basidiomycota</taxon>
        <taxon>Ustilaginomycotina</taxon>
        <taxon>Exobasidiomycetes</taxon>
        <taxon>Tilletiales</taxon>
        <taxon>Tilletiaceae</taxon>
        <taxon>Tilletia</taxon>
    </lineage>
</organism>
<proteinExistence type="predicted"/>
<comment type="caution">
    <text evidence="2">The sequence shown here is derived from an EMBL/GenBank/DDBJ whole genome shotgun (WGS) entry which is preliminary data.</text>
</comment>
<dbReference type="AlphaFoldDB" id="A0A8T8T371"/>
<reference evidence="2" key="1">
    <citation type="submission" date="2016-04" db="EMBL/GenBank/DDBJ databases">
        <authorList>
            <person name="Nguyen H.D."/>
            <person name="Kesanakurti P."/>
            <person name="Cullis J."/>
            <person name="Levesque C.A."/>
            <person name="Hambleton S."/>
        </authorList>
    </citation>
    <scope>NUCLEOTIDE SEQUENCE</scope>
    <source>
        <strain evidence="2">DAOMC 238032</strain>
    </source>
</reference>
<reference evidence="2" key="2">
    <citation type="journal article" date="2019" name="IMA Fungus">
        <title>Genome sequencing and comparison of five Tilletia species to identify candidate genes for the detection of regulated species infecting wheat.</title>
        <authorList>
            <person name="Nguyen H.D.T."/>
            <person name="Sultana T."/>
            <person name="Kesanakurti P."/>
            <person name="Hambleton S."/>
        </authorList>
    </citation>
    <scope>NUCLEOTIDE SEQUENCE</scope>
    <source>
        <strain evidence="2">DAOMC 238032</strain>
    </source>
</reference>
<accession>A0A8T8T371</accession>
<feature type="non-terminal residue" evidence="2">
    <location>
        <position position="1"/>
    </location>
</feature>
<protein>
    <submittedName>
        <fullName evidence="2">Uncharacterized protein</fullName>
    </submittedName>
</protein>
<sequence>RRFCYRGARSTRSPPQQQHRTKQVSTAMSAAPMMASSSSNNSNSEQDILVHLEAVLSQWFIIAFASQHSSYSSTPSISTHYTHPIQHTDTLSYAHSYHMHLHSS</sequence>
<evidence type="ECO:0000256" key="1">
    <source>
        <dbReference type="SAM" id="MobiDB-lite"/>
    </source>
</evidence>
<dbReference type="EMBL" id="LWDD02000960">
    <property type="protein sequence ID" value="KAE8254309.1"/>
    <property type="molecule type" value="Genomic_DNA"/>
</dbReference>
<name>A0A8T8T371_9BASI</name>
<evidence type="ECO:0000313" key="3">
    <source>
        <dbReference type="Proteomes" id="UP000077671"/>
    </source>
</evidence>